<keyword evidence="2" id="KW-1185">Reference proteome</keyword>
<reference evidence="1" key="1">
    <citation type="submission" date="2021-01" db="UniProtKB">
        <authorList>
            <consortium name="EnsemblMetazoa"/>
        </authorList>
    </citation>
    <scope>IDENTIFICATION</scope>
</reference>
<protein>
    <submittedName>
        <fullName evidence="1">Uncharacterized protein</fullName>
    </submittedName>
</protein>
<dbReference type="Proteomes" id="UP000594262">
    <property type="component" value="Unplaced"/>
</dbReference>
<evidence type="ECO:0000313" key="2">
    <source>
        <dbReference type="Proteomes" id="UP000594262"/>
    </source>
</evidence>
<proteinExistence type="predicted"/>
<sequence length="131" mass="14195">MSIISNVSLYLHDKNLVDGTLKSKSTSDLHKQTAAHTTVSKDEPIQQNHFINAHPKPSTVASNGNTTLQIPTIVTTSSSNPSSPAASPLLQRSSRFLAGLSGNGTQFNANQFTFNGRKRSMSHSDFSNFYD</sequence>
<dbReference type="EnsemblMetazoa" id="CLYHEMT019690.1">
    <property type="protein sequence ID" value="CLYHEMP019690.1"/>
    <property type="gene ID" value="CLYHEMG019690"/>
</dbReference>
<accession>A0A7M5XAA9</accession>
<evidence type="ECO:0000313" key="1">
    <source>
        <dbReference type="EnsemblMetazoa" id="CLYHEMP019690.1"/>
    </source>
</evidence>
<name>A0A7M5XAA9_9CNID</name>
<dbReference type="AlphaFoldDB" id="A0A7M5XAA9"/>
<organism evidence="1 2">
    <name type="scientific">Clytia hemisphaerica</name>
    <dbReference type="NCBI Taxonomy" id="252671"/>
    <lineage>
        <taxon>Eukaryota</taxon>
        <taxon>Metazoa</taxon>
        <taxon>Cnidaria</taxon>
        <taxon>Hydrozoa</taxon>
        <taxon>Hydroidolina</taxon>
        <taxon>Leptothecata</taxon>
        <taxon>Obeliida</taxon>
        <taxon>Clytiidae</taxon>
        <taxon>Clytia</taxon>
    </lineage>
</organism>